<comment type="caution">
    <text evidence="9">The sequence shown here is derived from an EMBL/GenBank/DDBJ whole genome shotgun (WGS) entry which is preliminary data.</text>
</comment>
<dbReference type="RefSeq" id="WP_200343301.1">
    <property type="nucleotide sequence ID" value="NZ_NRRL01000123.1"/>
</dbReference>
<keyword evidence="6" id="KW-0378">Hydrolase</keyword>
<dbReference type="Pfam" id="PF06745">
    <property type="entry name" value="ATPase"/>
    <property type="match status" value="2"/>
</dbReference>
<dbReference type="InterPro" id="IPR051347">
    <property type="entry name" value="Circadian_clock_KaiC-rel"/>
</dbReference>
<dbReference type="PANTHER" id="PTHR42926:SF1">
    <property type="entry name" value="CIRCADIAN CLOCK OSCILLATOR PROTEIN KAIC 1"/>
    <property type="match status" value="1"/>
</dbReference>
<feature type="region of interest" description="Disordered" evidence="7">
    <location>
        <begin position="534"/>
        <end position="573"/>
    </location>
</feature>
<proteinExistence type="predicted"/>
<dbReference type="InterPro" id="IPR030665">
    <property type="entry name" value="KaiC"/>
</dbReference>
<keyword evidence="4" id="KW-0677">Repeat</keyword>
<accession>A0ABS1DK17</accession>
<dbReference type="SMART" id="SM00382">
    <property type="entry name" value="AAA"/>
    <property type="match status" value="2"/>
</dbReference>
<keyword evidence="2" id="KW-0597">Phosphoprotein</keyword>
<evidence type="ECO:0000256" key="7">
    <source>
        <dbReference type="SAM" id="MobiDB-lite"/>
    </source>
</evidence>
<dbReference type="InterPro" id="IPR014774">
    <property type="entry name" value="KaiC-like_dom"/>
</dbReference>
<keyword evidence="3" id="KW-0808">Transferase</keyword>
<feature type="domain" description="KaiC" evidence="8">
    <location>
        <begin position="249"/>
        <end position="481"/>
    </location>
</feature>
<keyword evidence="5" id="KW-0418">Kinase</keyword>
<dbReference type="Gene3D" id="3.40.50.300">
    <property type="entry name" value="P-loop containing nucleotide triphosphate hydrolases"/>
    <property type="match status" value="2"/>
</dbReference>
<evidence type="ECO:0000256" key="6">
    <source>
        <dbReference type="ARBA" id="ARBA00022801"/>
    </source>
</evidence>
<gene>
    <name evidence="9" type="ORF">CKO28_22830</name>
</gene>
<evidence type="ECO:0000256" key="3">
    <source>
        <dbReference type="ARBA" id="ARBA00022679"/>
    </source>
</evidence>
<feature type="compositionally biased region" description="Acidic residues" evidence="7">
    <location>
        <begin position="534"/>
        <end position="545"/>
    </location>
</feature>
<dbReference type="SUPFAM" id="SSF52540">
    <property type="entry name" value="P-loop containing nucleoside triphosphate hydrolases"/>
    <property type="match status" value="2"/>
</dbReference>
<dbReference type="PIRSF" id="PIRSF039117">
    <property type="entry name" value="KaiC"/>
    <property type="match status" value="1"/>
</dbReference>
<dbReference type="NCBIfam" id="NF006799">
    <property type="entry name" value="PRK09302.1"/>
    <property type="match status" value="1"/>
</dbReference>
<dbReference type="PROSITE" id="PS51146">
    <property type="entry name" value="KAIC"/>
    <property type="match status" value="2"/>
</dbReference>
<sequence length="573" mass="62364">MTDQGIAKRATGIDGLDAATRGGLPAAGTTLVMGAPGAGKTVLAQQILAHAARRDESGILVSFEEPPDQLRTNAAAFSWGDRIADTERIAVLDARPQRDVEKSGRFDLAGMVAILDAETDRLAASWVMLDGIDQLLRFEPDEALAVNEVQRLDDWAREKGVTLVVTAKQAASEDRTAAHLAGIEFMLSTILVLSTELVGRRLNRRFRILKYRGTDHVTDELPMVLDVHGINLPSASAFITAESARADNTRLSTGIPRLDRLLDGGYYRGSSVLVSGAPGTSKTTLGAAFAAATAARGEKALLVSFDEPENQIVRNMGSVGLDLQRILDAGKLRLASRSPWSGLVEEHFMALLGWIDAEAPDVLIIDPVSGLLKGASGESPFPMVERLLAIAKARGMTTLMTSLTERESADAEASLSHVSTIADTWISLDYRAHGGERNRALSIVKSRGTAHSNQVRELVLSSEGIDLADVYEYGSEVLMGTARVQKEGEVAQAARRERMERDRRRGELDQRLKQIEARLAEAESEKQRIQAEIDLEEQTEQEADTLSERHAEKVRRRRDAEDADEDTDKENGS</sequence>
<reference evidence="9 10" key="1">
    <citation type="journal article" date="2020" name="Microorganisms">
        <title>Osmotic Adaptation and Compatible Solute Biosynthesis of Phototrophic Bacteria as Revealed from Genome Analyses.</title>
        <authorList>
            <person name="Imhoff J.F."/>
            <person name="Rahn T."/>
            <person name="Kunzel S."/>
            <person name="Keller A."/>
            <person name="Neulinger S.C."/>
        </authorList>
    </citation>
    <scope>NUCLEOTIDE SEQUENCE [LARGE SCALE GENOMIC DNA]</scope>
    <source>
        <strain evidence="9 10">DSM 9895</strain>
    </source>
</reference>
<dbReference type="PANTHER" id="PTHR42926">
    <property type="match status" value="1"/>
</dbReference>
<keyword evidence="10" id="KW-1185">Reference proteome</keyword>
<dbReference type="EMBL" id="NRRL01000123">
    <property type="protein sequence ID" value="MBK1670855.1"/>
    <property type="molecule type" value="Genomic_DNA"/>
</dbReference>
<organism evidence="9 10">
    <name type="scientific">Rhodovibrio sodomensis</name>
    <dbReference type="NCBI Taxonomy" id="1088"/>
    <lineage>
        <taxon>Bacteria</taxon>
        <taxon>Pseudomonadati</taxon>
        <taxon>Pseudomonadota</taxon>
        <taxon>Alphaproteobacteria</taxon>
        <taxon>Rhodospirillales</taxon>
        <taxon>Rhodovibrionaceae</taxon>
        <taxon>Rhodovibrio</taxon>
    </lineage>
</organism>
<evidence type="ECO:0000256" key="1">
    <source>
        <dbReference type="ARBA" id="ARBA00012513"/>
    </source>
</evidence>
<evidence type="ECO:0000256" key="4">
    <source>
        <dbReference type="ARBA" id="ARBA00022737"/>
    </source>
</evidence>
<evidence type="ECO:0000256" key="5">
    <source>
        <dbReference type="ARBA" id="ARBA00022777"/>
    </source>
</evidence>
<dbReference type="InterPro" id="IPR003593">
    <property type="entry name" value="AAA+_ATPase"/>
</dbReference>
<evidence type="ECO:0000256" key="2">
    <source>
        <dbReference type="ARBA" id="ARBA00022553"/>
    </source>
</evidence>
<feature type="domain" description="KaiC" evidence="8">
    <location>
        <begin position="7"/>
        <end position="246"/>
    </location>
</feature>
<evidence type="ECO:0000259" key="8">
    <source>
        <dbReference type="PROSITE" id="PS51146"/>
    </source>
</evidence>
<feature type="compositionally biased region" description="Acidic residues" evidence="7">
    <location>
        <begin position="561"/>
        <end position="573"/>
    </location>
</feature>
<protein>
    <recommendedName>
        <fullName evidence="1">non-specific serine/threonine protein kinase</fullName>
        <ecNumber evidence="1">2.7.11.1</ecNumber>
    </recommendedName>
</protein>
<dbReference type="EC" id="2.7.11.1" evidence="1"/>
<dbReference type="Proteomes" id="UP001296873">
    <property type="component" value="Unassembled WGS sequence"/>
</dbReference>
<evidence type="ECO:0000313" key="9">
    <source>
        <dbReference type="EMBL" id="MBK1670855.1"/>
    </source>
</evidence>
<dbReference type="InterPro" id="IPR010624">
    <property type="entry name" value="KaiC_dom"/>
</dbReference>
<name>A0ABS1DK17_9PROT</name>
<dbReference type="InterPro" id="IPR027417">
    <property type="entry name" value="P-loop_NTPase"/>
</dbReference>
<evidence type="ECO:0000313" key="10">
    <source>
        <dbReference type="Proteomes" id="UP001296873"/>
    </source>
</evidence>